<dbReference type="InterPro" id="IPR036956">
    <property type="entry name" value="Impact_N_sf"/>
</dbReference>
<evidence type="ECO:0000313" key="5">
    <source>
        <dbReference type="Proteomes" id="UP000703269"/>
    </source>
</evidence>
<proteinExistence type="inferred from homology"/>
<gene>
    <name evidence="4" type="ORF">PsYK624_050090</name>
</gene>
<dbReference type="GO" id="GO:0005737">
    <property type="term" value="C:cytoplasm"/>
    <property type="evidence" value="ECO:0007669"/>
    <property type="project" value="TreeGrafter"/>
</dbReference>
<feature type="domain" description="Impact N-terminal" evidence="3">
    <location>
        <begin position="112"/>
        <end position="231"/>
    </location>
</feature>
<accession>A0A9P3G642</accession>
<keyword evidence="5" id="KW-1185">Reference proteome</keyword>
<evidence type="ECO:0000256" key="1">
    <source>
        <dbReference type="ARBA" id="ARBA00007665"/>
    </source>
</evidence>
<evidence type="ECO:0000259" key="3">
    <source>
        <dbReference type="Pfam" id="PF01205"/>
    </source>
</evidence>
<protein>
    <submittedName>
        <fullName evidence="4">YigZ family protein</fullName>
    </submittedName>
</protein>
<comment type="similarity">
    <text evidence="1">Belongs to the IMPACT family.</text>
</comment>
<reference evidence="4 5" key="1">
    <citation type="submission" date="2021-08" db="EMBL/GenBank/DDBJ databases">
        <title>Draft Genome Sequence of Phanerochaete sordida strain YK-624.</title>
        <authorList>
            <person name="Mori T."/>
            <person name="Dohra H."/>
            <person name="Suzuki T."/>
            <person name="Kawagishi H."/>
            <person name="Hirai H."/>
        </authorList>
    </citation>
    <scope>NUCLEOTIDE SEQUENCE [LARGE SCALE GENOMIC DNA]</scope>
    <source>
        <strain evidence="4 5">YK-624</strain>
    </source>
</reference>
<dbReference type="SUPFAM" id="SSF54211">
    <property type="entry name" value="Ribosomal protein S5 domain 2-like"/>
    <property type="match status" value="1"/>
</dbReference>
<dbReference type="InterPro" id="IPR023582">
    <property type="entry name" value="Impact"/>
</dbReference>
<sequence length="240" mass="25851">MLLVPSRLTRAISLDIYRQSRVIKPASLPPTASILNRQFAASSSGGDASAWSNTTYSSSRHTLHKSTFEAYVSTLSPLSLLGLADNPVKSCPNSTSAPMVTSAAEVTRRLTALFEELERINPRVKRATHCMYAWRVIPPNPESAPLHTRTRPKRGATTRDVPTAVAPGGRVISGSVSGGESGAGERLERLLELSSDCKGRSVVLVVYRWYGGVKLGSDRWKCISSVAKEALGAASENGWK</sequence>
<dbReference type="InterPro" id="IPR001498">
    <property type="entry name" value="Impact_N"/>
</dbReference>
<dbReference type="OrthoDB" id="69641at2759"/>
<dbReference type="EMBL" id="BPQB01000011">
    <property type="protein sequence ID" value="GJE88921.1"/>
    <property type="molecule type" value="Genomic_DNA"/>
</dbReference>
<dbReference type="AlphaFoldDB" id="A0A9P3G642"/>
<name>A0A9P3G642_9APHY</name>
<evidence type="ECO:0000313" key="4">
    <source>
        <dbReference type="EMBL" id="GJE88921.1"/>
    </source>
</evidence>
<dbReference type="Pfam" id="PF01205">
    <property type="entry name" value="Impact_N"/>
    <property type="match status" value="1"/>
</dbReference>
<dbReference type="InterPro" id="IPR020568">
    <property type="entry name" value="Ribosomal_Su5_D2-typ_SF"/>
</dbReference>
<dbReference type="GO" id="GO:0006446">
    <property type="term" value="P:regulation of translational initiation"/>
    <property type="evidence" value="ECO:0007669"/>
    <property type="project" value="TreeGrafter"/>
</dbReference>
<organism evidence="4 5">
    <name type="scientific">Phanerochaete sordida</name>
    <dbReference type="NCBI Taxonomy" id="48140"/>
    <lineage>
        <taxon>Eukaryota</taxon>
        <taxon>Fungi</taxon>
        <taxon>Dikarya</taxon>
        <taxon>Basidiomycota</taxon>
        <taxon>Agaricomycotina</taxon>
        <taxon>Agaricomycetes</taxon>
        <taxon>Polyporales</taxon>
        <taxon>Phanerochaetaceae</taxon>
        <taxon>Phanerochaete</taxon>
    </lineage>
</organism>
<feature type="region of interest" description="Disordered" evidence="2">
    <location>
        <begin position="143"/>
        <end position="182"/>
    </location>
</feature>
<dbReference type="GO" id="GO:0140469">
    <property type="term" value="P:GCN2-mediated signaling"/>
    <property type="evidence" value="ECO:0007669"/>
    <property type="project" value="TreeGrafter"/>
</dbReference>
<dbReference type="Proteomes" id="UP000703269">
    <property type="component" value="Unassembled WGS sequence"/>
</dbReference>
<comment type="caution">
    <text evidence="4">The sequence shown here is derived from an EMBL/GenBank/DDBJ whole genome shotgun (WGS) entry which is preliminary data.</text>
</comment>
<evidence type="ECO:0000256" key="2">
    <source>
        <dbReference type="SAM" id="MobiDB-lite"/>
    </source>
</evidence>
<dbReference type="PANTHER" id="PTHR16301:SF25">
    <property type="entry name" value="PROTEIN IMPACT"/>
    <property type="match status" value="1"/>
</dbReference>
<dbReference type="Gene3D" id="3.30.230.30">
    <property type="entry name" value="Impact, N-terminal domain"/>
    <property type="match status" value="1"/>
</dbReference>
<dbReference type="PANTHER" id="PTHR16301">
    <property type="entry name" value="IMPACT-RELATED"/>
    <property type="match status" value="1"/>
</dbReference>